<proteinExistence type="predicted"/>
<gene>
    <name evidence="1" type="ORF">QP939_50390</name>
</gene>
<dbReference type="Proteomes" id="UP001227101">
    <property type="component" value="Chromosome"/>
</dbReference>
<dbReference type="Pfam" id="PF13830">
    <property type="entry name" value="DUF4192"/>
    <property type="match status" value="1"/>
</dbReference>
<dbReference type="RefSeq" id="WP_285454087.1">
    <property type="nucleotide sequence ID" value="NZ_CP127173.1"/>
</dbReference>
<dbReference type="InterPro" id="IPR025447">
    <property type="entry name" value="DUF4192"/>
</dbReference>
<reference evidence="1 2" key="1">
    <citation type="submission" date="2023-06" db="EMBL/GenBank/DDBJ databases">
        <authorList>
            <person name="Oyuntsetseg B."/>
            <person name="Kim S.B."/>
        </authorList>
    </citation>
    <scope>NUCLEOTIDE SEQUENCE [LARGE SCALE GENOMIC DNA]</scope>
    <source>
        <strain evidence="1 2">2-2</strain>
    </source>
</reference>
<dbReference type="EMBL" id="CP127173">
    <property type="protein sequence ID" value="WIV56887.1"/>
    <property type="molecule type" value="Genomic_DNA"/>
</dbReference>
<evidence type="ECO:0000313" key="1">
    <source>
        <dbReference type="EMBL" id="WIV56887.1"/>
    </source>
</evidence>
<organism evidence="1 2">
    <name type="scientific">Amycolatopsis nalaikhensis</name>
    <dbReference type="NCBI Taxonomy" id="715472"/>
    <lineage>
        <taxon>Bacteria</taxon>
        <taxon>Bacillati</taxon>
        <taxon>Actinomycetota</taxon>
        <taxon>Actinomycetes</taxon>
        <taxon>Pseudonocardiales</taxon>
        <taxon>Pseudonocardiaceae</taxon>
        <taxon>Amycolatopsis</taxon>
    </lineage>
</organism>
<accession>A0ABY8XMK6</accession>
<name>A0ABY8XMK6_9PSEU</name>
<keyword evidence="2" id="KW-1185">Reference proteome</keyword>
<sequence>MTTSTPADPASVFLDDPAQLLAALPSLLGFRPENSVVLLGHRDPDGQRVGLVLRGDLPRREDRARQAAALAPRFATGRHAGVTVAIVGGRRRPGSPPPHAGFVKHLVEALGDHDLPVLHALWAADLTAGAPWGCYTDEECSGHLPDPRATVLAAAFTEDGRVLFDSREELAALLEPRSPEALIRRADRLSRLADPSETCYFDAVAEIRAAFDRQRRGEGPPDDEEAVRLARALAIHEIRDACLSMAVPTHSQAAREAEQLWLTLVRELPAPERAEPAALLGYTAFMRGDGTFAGMALENALAADPNHVLAQLLLGVLRRGLAPEQLLGLAMAADVAGIRGFGLMSPEAGPSHAV</sequence>
<protein>
    <submittedName>
        <fullName evidence="1">DUF4192 domain-containing protein</fullName>
    </submittedName>
</protein>
<evidence type="ECO:0000313" key="2">
    <source>
        <dbReference type="Proteomes" id="UP001227101"/>
    </source>
</evidence>